<gene>
    <name evidence="1" type="ORF">CB5_LOCUS25873</name>
</gene>
<name>A0A6V7QHN1_ANACO</name>
<reference evidence="1" key="1">
    <citation type="submission" date="2020-07" db="EMBL/GenBank/DDBJ databases">
        <authorList>
            <person name="Lin J."/>
        </authorList>
    </citation>
    <scope>NUCLEOTIDE SEQUENCE</scope>
</reference>
<protein>
    <submittedName>
        <fullName evidence="1">Uncharacterized protein</fullName>
    </submittedName>
</protein>
<dbReference type="EMBL" id="LR862136">
    <property type="protein sequence ID" value="CAD1842662.1"/>
    <property type="molecule type" value="Genomic_DNA"/>
</dbReference>
<proteinExistence type="predicted"/>
<organism evidence="1">
    <name type="scientific">Ananas comosus var. bracteatus</name>
    <name type="common">red pineapple</name>
    <dbReference type="NCBI Taxonomy" id="296719"/>
    <lineage>
        <taxon>Eukaryota</taxon>
        <taxon>Viridiplantae</taxon>
        <taxon>Streptophyta</taxon>
        <taxon>Embryophyta</taxon>
        <taxon>Tracheophyta</taxon>
        <taxon>Spermatophyta</taxon>
        <taxon>Magnoliopsida</taxon>
        <taxon>Liliopsida</taxon>
        <taxon>Poales</taxon>
        <taxon>Bromeliaceae</taxon>
        <taxon>Bromelioideae</taxon>
        <taxon>Ananas</taxon>
    </lineage>
</organism>
<accession>A0A6V7QHN1</accession>
<sequence length="175" mass="18048">MHGRWRGVAPALAWTRAEGRRLGARVSAAVGRVVAGGQARVGAGAARRGSWHGVGRGARARAQCGAGQARRGLAALTEATRQQGALLQRMCETFTPPPSVAPRAPEQSAPPPTIPVATPATVVPPPVTVPSAPVAFSGEALQMSEAEQERMTESLLIIVGLIRRALTAAVRSSGL</sequence>
<evidence type="ECO:0000313" key="1">
    <source>
        <dbReference type="EMBL" id="CAD1842662.1"/>
    </source>
</evidence>
<dbReference type="AlphaFoldDB" id="A0A6V7QHN1"/>